<evidence type="ECO:0000313" key="3">
    <source>
        <dbReference type="EMBL" id="EHQ36225.1"/>
    </source>
</evidence>
<evidence type="ECO:0000313" key="4">
    <source>
        <dbReference type="Proteomes" id="UP000005741"/>
    </source>
</evidence>
<gene>
    <name evidence="3" type="ORF">Metlim_2152</name>
</gene>
<keyword evidence="1" id="KW-0472">Membrane</keyword>
<name>H1Z0T2_9EURY</name>
<evidence type="ECO:0000259" key="2">
    <source>
        <dbReference type="Pfam" id="PF08308"/>
    </source>
</evidence>
<dbReference type="Pfam" id="PF08308">
    <property type="entry name" value="PEGA"/>
    <property type="match status" value="4"/>
</dbReference>
<dbReference type="PANTHER" id="PTHR36194:SF1">
    <property type="entry name" value="S-LAYER-LIKE PROTEIN"/>
    <property type="match status" value="1"/>
</dbReference>
<dbReference type="InParanoid" id="H1Z0T2"/>
<keyword evidence="1" id="KW-1133">Transmembrane helix</keyword>
<dbReference type="EMBL" id="CM001436">
    <property type="protein sequence ID" value="EHQ36225.1"/>
    <property type="molecule type" value="Genomic_DNA"/>
</dbReference>
<sequence length="502" mass="56039">MNTLKLIILITFITAIIAPAAAGPVGSIDITTDPPGAEIYLDRTKLDYRSDVLINGVDVGIHSLGLELKGYDTYYISNLEVLTNTKTYVRHTFEKPEDNIIISSSPKGAEVYINDIYYGKTPAGVSLEAGRYNLRIELEGYLVQESTYDADPDSISDGDTYFELEPVPDKGSLIVKSVPENARIYLDGKSAGTTSFRLNDIEPGEHTIRLEKSGFDSLEETVVISEYEDNIAEFVMHPKAGIISIDSAPAKGQVYINERYLGKTPFSDYFEQGSYEITIKSEAFEDYTEEIKLGHDGESLLAILTPSAERLIISAEEEIEKNLDYEPETAINYLNRSREELADEDYISSEESAKKAIDYAKDVDGDGLPNRIDIQPKIRNPYIYLIPLIILLITILIIYIDYRRCSINAVVEIPEIKSQNKGGITAAVNLTLDNYYKGFVCPVYLDDKLSDIITSPGRTEVSIENISSGTHELKLHLVINKKRYGTKTVEKSVIFDQNDPVK</sequence>
<keyword evidence="1" id="KW-0812">Transmembrane</keyword>
<dbReference type="OrthoDB" id="95942at2157"/>
<protein>
    <submittedName>
        <fullName evidence="3">PEGA domain protein</fullName>
    </submittedName>
</protein>
<dbReference type="Proteomes" id="UP000005741">
    <property type="component" value="Chromosome"/>
</dbReference>
<dbReference type="RefSeq" id="WP_004078477.1">
    <property type="nucleotide sequence ID" value="NZ_CM001436.1"/>
</dbReference>
<dbReference type="HOGENOM" id="CLU_542521_0_0_2"/>
<dbReference type="PANTHER" id="PTHR36194">
    <property type="entry name" value="S-LAYER-LIKE PROTEIN"/>
    <property type="match status" value="1"/>
</dbReference>
<feature type="domain" description="PEGA" evidence="2">
    <location>
        <begin position="171"/>
        <end position="228"/>
    </location>
</feature>
<accession>H1Z0T2</accession>
<keyword evidence="4" id="KW-1185">Reference proteome</keyword>
<reference evidence="3 4" key="1">
    <citation type="submission" date="2011-10" db="EMBL/GenBank/DDBJ databases">
        <title>The Improved High-Quality Draft genome of Methanoplanus limicola DSM 2279.</title>
        <authorList>
            <consortium name="US DOE Joint Genome Institute (JGI-PGF)"/>
            <person name="Lucas S."/>
            <person name="Copeland A."/>
            <person name="Lapidus A."/>
            <person name="Glavina del Rio T."/>
            <person name="Dalin E."/>
            <person name="Tice H."/>
            <person name="Bruce D."/>
            <person name="Goodwin L."/>
            <person name="Pitluck S."/>
            <person name="Peters L."/>
            <person name="Mikhailova N."/>
            <person name="Lu M."/>
            <person name="Kyrpides N."/>
            <person name="Mavromatis K."/>
            <person name="Ivanova N."/>
            <person name="Markowitz V."/>
            <person name="Cheng J.-F."/>
            <person name="Hugenholtz P."/>
            <person name="Woyke T."/>
            <person name="Wu D."/>
            <person name="Wirth R."/>
            <person name="Brambilla E.-M."/>
            <person name="Klenk H.-P."/>
            <person name="Eisen J.A."/>
        </authorList>
    </citation>
    <scope>NUCLEOTIDE SEQUENCE [LARGE SCALE GENOMIC DNA]</scope>
    <source>
        <strain evidence="3 4">DSM 2279</strain>
    </source>
</reference>
<dbReference type="AlphaFoldDB" id="H1Z0T2"/>
<dbReference type="InterPro" id="IPR013229">
    <property type="entry name" value="PEGA"/>
</dbReference>
<proteinExistence type="predicted"/>
<dbReference type="STRING" id="937775.Metlim_2152"/>
<organism evidence="3 4">
    <name type="scientific">Methanoplanus limicola DSM 2279</name>
    <dbReference type="NCBI Taxonomy" id="937775"/>
    <lineage>
        <taxon>Archaea</taxon>
        <taxon>Methanobacteriati</taxon>
        <taxon>Methanobacteriota</taxon>
        <taxon>Stenosarchaea group</taxon>
        <taxon>Methanomicrobia</taxon>
        <taxon>Methanomicrobiales</taxon>
        <taxon>Methanomicrobiaceae</taxon>
        <taxon>Methanoplanus</taxon>
    </lineage>
</organism>
<feature type="transmembrane region" description="Helical" evidence="1">
    <location>
        <begin position="382"/>
        <end position="400"/>
    </location>
</feature>
<evidence type="ECO:0000256" key="1">
    <source>
        <dbReference type="SAM" id="Phobius"/>
    </source>
</evidence>
<feature type="domain" description="PEGA" evidence="2">
    <location>
        <begin position="99"/>
        <end position="141"/>
    </location>
</feature>
<feature type="domain" description="PEGA" evidence="2">
    <location>
        <begin position="241"/>
        <end position="296"/>
    </location>
</feature>
<feature type="domain" description="PEGA" evidence="2">
    <location>
        <begin position="26"/>
        <end position="75"/>
    </location>
</feature>